<dbReference type="Pfam" id="PF20789">
    <property type="entry name" value="4HBT_3C"/>
    <property type="match status" value="1"/>
</dbReference>
<evidence type="ECO:0000313" key="3">
    <source>
        <dbReference type="EMBL" id="CDO60253.1"/>
    </source>
</evidence>
<dbReference type="AlphaFoldDB" id="X5M9L3"/>
<dbReference type="Pfam" id="PF13622">
    <property type="entry name" value="4HBT_3"/>
    <property type="match status" value="1"/>
</dbReference>
<sequence length="265" mass="28236">MMTTDDILALLTPRDASIAAHRVLCVGPPDAKHMSGGACFATLLAAPEAEHQRPVIQASAQFIAAPAEGTSATVTTHTLMSGRSIAQARAALQVDGADRVQVQASLGRRPDVGTHEWTRMPDVPDPEHCGPIPFVREDAGDLHTHLDMRLATDFEHDGARGQMAFWIRAPARGIDSAFLALAADYLPESIHFNIGRPAGATSLDNTLRIIARPATEWVLCVTQLDAIEAGLFHGRMALHARDGALIATAAQSGVVRLIEPDATRA</sequence>
<dbReference type="InterPro" id="IPR042171">
    <property type="entry name" value="Acyl-CoA_hotdog"/>
</dbReference>
<reference evidence="3 4" key="1">
    <citation type="journal article" date="2014" name="Front. Genet.">
        <title>Genome and metabolic network of "Candidatus Phaeomarinobacter ectocarpi" Ec32, a new candidate genus of Alphaproteobacteria frequently associated with brown algae.</title>
        <authorList>
            <person name="Dittami S.M."/>
            <person name="Barbeyron T."/>
            <person name="Boyen C."/>
            <person name="Cambefort J."/>
            <person name="Collet G."/>
            <person name="Delage L."/>
            <person name="Gobet A."/>
            <person name="Groisillier A."/>
            <person name="Leblanc C."/>
            <person name="Michel G."/>
            <person name="Scornet D."/>
            <person name="Siegel A."/>
            <person name="Tapia J.E."/>
            <person name="Tonon T."/>
        </authorList>
    </citation>
    <scope>NUCLEOTIDE SEQUENCE [LARGE SCALE GENOMIC DNA]</scope>
    <source>
        <strain evidence="3 4">Ec32</strain>
    </source>
</reference>
<evidence type="ECO:0000313" key="4">
    <source>
        <dbReference type="Proteomes" id="UP000032160"/>
    </source>
</evidence>
<dbReference type="KEGG" id="pect:BN1012_Phect2040"/>
<dbReference type="OrthoDB" id="3214314at2"/>
<evidence type="ECO:0000259" key="1">
    <source>
        <dbReference type="Pfam" id="PF13622"/>
    </source>
</evidence>
<gene>
    <name evidence="3" type="ORF">BN1012_Phect2040</name>
</gene>
<dbReference type="InterPro" id="IPR029069">
    <property type="entry name" value="HotDog_dom_sf"/>
</dbReference>
<dbReference type="RefSeq" id="WP_081826154.1">
    <property type="nucleotide sequence ID" value="NZ_HG966617.1"/>
</dbReference>
<dbReference type="STRING" id="1458461.BN1012_Phect2040"/>
<accession>X5M9L3</accession>
<protein>
    <submittedName>
        <fullName evidence="3">TesB-like acyl-CoA thioesterase 2</fullName>
    </submittedName>
</protein>
<dbReference type="HOGENOM" id="CLU_074529_0_0_5"/>
<dbReference type="Gene3D" id="2.40.160.210">
    <property type="entry name" value="Acyl-CoA thioesterase, double hotdog domain"/>
    <property type="match status" value="1"/>
</dbReference>
<dbReference type="SUPFAM" id="SSF54637">
    <property type="entry name" value="Thioesterase/thiol ester dehydrase-isomerase"/>
    <property type="match status" value="2"/>
</dbReference>
<feature type="domain" description="Acyl-CoA thioesterase-like N-terminal HotDog" evidence="1">
    <location>
        <begin position="33"/>
        <end position="105"/>
    </location>
</feature>
<dbReference type="InterPro" id="IPR049449">
    <property type="entry name" value="TesB_ACOT8-like_N"/>
</dbReference>
<organism evidence="3 4">
    <name type="scientific">Candidatus Phaeomarinibacter ectocarpi</name>
    <dbReference type="NCBI Taxonomy" id="1458461"/>
    <lineage>
        <taxon>Bacteria</taxon>
        <taxon>Pseudomonadati</taxon>
        <taxon>Pseudomonadota</taxon>
        <taxon>Alphaproteobacteria</taxon>
        <taxon>Hyphomicrobiales</taxon>
        <taxon>Parvibaculaceae</taxon>
        <taxon>Candidatus Phaeomarinibacter</taxon>
    </lineage>
</organism>
<feature type="domain" description="Acyl-CoA thioesterase-like C-terminal" evidence="2">
    <location>
        <begin position="126"/>
        <end position="255"/>
    </location>
</feature>
<dbReference type="Proteomes" id="UP000032160">
    <property type="component" value="Chromosome I"/>
</dbReference>
<name>X5M9L3_9HYPH</name>
<proteinExistence type="predicted"/>
<dbReference type="InterPro" id="IPR049450">
    <property type="entry name" value="ACOT8-like_C"/>
</dbReference>
<dbReference type="EMBL" id="HG966617">
    <property type="protein sequence ID" value="CDO60253.1"/>
    <property type="molecule type" value="Genomic_DNA"/>
</dbReference>
<evidence type="ECO:0000259" key="2">
    <source>
        <dbReference type="Pfam" id="PF20789"/>
    </source>
</evidence>
<keyword evidence="4" id="KW-1185">Reference proteome</keyword>